<dbReference type="InterPro" id="IPR036034">
    <property type="entry name" value="PDZ_sf"/>
</dbReference>
<dbReference type="AlphaFoldDB" id="A0A9W7FL37"/>
<organism evidence="2 3">
    <name type="scientific">Triparma verrucosa</name>
    <dbReference type="NCBI Taxonomy" id="1606542"/>
    <lineage>
        <taxon>Eukaryota</taxon>
        <taxon>Sar</taxon>
        <taxon>Stramenopiles</taxon>
        <taxon>Ochrophyta</taxon>
        <taxon>Bolidophyceae</taxon>
        <taxon>Parmales</taxon>
        <taxon>Triparmaceae</taxon>
        <taxon>Triparma</taxon>
    </lineage>
</organism>
<dbReference type="SMART" id="SM00228">
    <property type="entry name" value="PDZ"/>
    <property type="match status" value="1"/>
</dbReference>
<name>A0A9W7FL37_9STRA</name>
<comment type="caution">
    <text evidence="2">The sequence shown here is derived from an EMBL/GenBank/DDBJ whole genome shotgun (WGS) entry which is preliminary data.</text>
</comment>
<reference evidence="3" key="1">
    <citation type="journal article" date="2023" name="Commun. Biol.">
        <title>Genome analysis of Parmales, the sister group of diatoms, reveals the evolutionary specialization of diatoms from phago-mixotrophs to photoautotrophs.</title>
        <authorList>
            <person name="Ban H."/>
            <person name="Sato S."/>
            <person name="Yoshikawa S."/>
            <person name="Yamada K."/>
            <person name="Nakamura Y."/>
            <person name="Ichinomiya M."/>
            <person name="Sato N."/>
            <person name="Blanc-Mathieu R."/>
            <person name="Endo H."/>
            <person name="Kuwata A."/>
            <person name="Ogata H."/>
        </authorList>
    </citation>
    <scope>NUCLEOTIDE SEQUENCE [LARGE SCALE GENOMIC DNA]</scope>
    <source>
        <strain evidence="3">NIES 3699</strain>
    </source>
</reference>
<dbReference type="InterPro" id="IPR001478">
    <property type="entry name" value="PDZ"/>
</dbReference>
<dbReference type="EMBL" id="BRXX01000486">
    <property type="protein sequence ID" value="GMI14020.1"/>
    <property type="molecule type" value="Genomic_DNA"/>
</dbReference>
<gene>
    <name evidence="2" type="ORF">TrVE_jg7451</name>
</gene>
<keyword evidence="3" id="KW-1185">Reference proteome</keyword>
<accession>A0A9W7FL37</accession>
<feature type="domain" description="PDZ" evidence="1">
    <location>
        <begin position="83"/>
        <end position="137"/>
    </location>
</feature>
<evidence type="ECO:0000313" key="2">
    <source>
        <dbReference type="EMBL" id="GMI14020.1"/>
    </source>
</evidence>
<evidence type="ECO:0000259" key="1">
    <source>
        <dbReference type="PROSITE" id="PS50106"/>
    </source>
</evidence>
<sequence>MAFFDSTSEVSDGTDSTVYSAGSLDLSESNSFYDKPHLLLSPASGNAHTSGTYTRDELDVVRAEVPSARNGNRNKQLNFPAPTFEVVLSSNLEFLGIKLDMNRVFGKKVIEVKGAAAGAGVHEGDLLLEVNGHVIKGNVDIRTLLFKGTEGEGCNSLKFMRAEYLEKKSTSRLRKVFPVSC</sequence>
<dbReference type="SUPFAM" id="SSF50156">
    <property type="entry name" value="PDZ domain-like"/>
    <property type="match status" value="1"/>
</dbReference>
<protein>
    <recommendedName>
        <fullName evidence="1">PDZ domain-containing protein</fullName>
    </recommendedName>
</protein>
<dbReference type="PROSITE" id="PS50106">
    <property type="entry name" value="PDZ"/>
    <property type="match status" value="1"/>
</dbReference>
<proteinExistence type="predicted"/>
<dbReference type="Proteomes" id="UP001165160">
    <property type="component" value="Unassembled WGS sequence"/>
</dbReference>
<evidence type="ECO:0000313" key="3">
    <source>
        <dbReference type="Proteomes" id="UP001165160"/>
    </source>
</evidence>